<accession>A0A844ZBD1</accession>
<evidence type="ECO:0008006" key="3">
    <source>
        <dbReference type="Google" id="ProtNLM"/>
    </source>
</evidence>
<proteinExistence type="predicted"/>
<keyword evidence="2" id="KW-1185">Reference proteome</keyword>
<dbReference type="OrthoDB" id="1494755at2"/>
<dbReference type="RefSeq" id="WP_160614576.1">
    <property type="nucleotide sequence ID" value="NZ_JAUFQM010000001.1"/>
</dbReference>
<organism evidence="1 2">
    <name type="scientific">Pontixanthobacter aestiaquae</name>
    <dbReference type="NCBI Taxonomy" id="1509367"/>
    <lineage>
        <taxon>Bacteria</taxon>
        <taxon>Pseudomonadati</taxon>
        <taxon>Pseudomonadota</taxon>
        <taxon>Alphaproteobacteria</taxon>
        <taxon>Sphingomonadales</taxon>
        <taxon>Erythrobacteraceae</taxon>
        <taxon>Pontixanthobacter</taxon>
    </lineage>
</organism>
<dbReference type="Proteomes" id="UP000460290">
    <property type="component" value="Unassembled WGS sequence"/>
</dbReference>
<protein>
    <recommendedName>
        <fullName evidence="3">FAD dependent oxidoreductase</fullName>
    </recommendedName>
</protein>
<sequence length="921" mass="105408">MKKSEHRDHFLRPFKVVLDNVFGKAPLHVCIESAHPLTLGRPSHPLMRIIEKECFYEKGRSSPDNIETHFVSDRLSIPKLDGHILAIGGPRSNVISRIAMEYEATLGAKSQHYARHTTHTFKMDYAHIDREDYGGRLHADMDSLDKDAREIIYHYFGLLRKRPYEPDEKTLGEPVNLFSKNRHLRWKDNRTFPSLSARIAKSDPNETREVAAQRDFTIYDHFIETILPNVLSENWSRQALITYHGLRVLGTYTALLLLANKEFLAGVEKRLKYIKQFFLEEGEYPSAVQTGWKVVRALGPRVGVKDNLTTKLKQYGYKDVELVLDDGPIVYREHTHQGVEASIEVEAVTLEAIKNFRKEIRDRNFIGQDSRDTHSLKIDEINEQQILDAMSLQRDQHFRRHNIYVLGCFENKKTVHTQQSRALTLVHALYKAGKIKPNTKIGIVGGGVSGMAAAIAAVETGARVVLMEAERKLAPIQDRCSHRSLNPFSYDWPRTGSDRKKTNFPIDALNWTADPTAQKVFRQLSNNFTAFEKKANLKGDRQSLTFYPNFEVQGYYFDRVNRKHYLSKLPFPDQVQELWEQKNGDDCDDRAAVEERWRKKYAEHGSEIVRAAKVAGSLDDGQPDFADGMVDCDIVIFATGYGEEDAHGSLKRAGINIDEDLLISHSYWEDDSGRFSECSRNGTTFVVSGSGDGALVDILRLVIKQFKDEKWHAEFIKRLNDLTCSDMSGAIWSNRRDLLVFGHALLQLFESDEFKLIEGEEERIEQIEKTLAGFDIDAFLDAMSIELNDVVVQNVSIDPQPFWADSATAHRLLVWCLYKKGKVRFIRGSIVGMGDKKKTVVVKRRLMAKKRWFDVEGVIVRHGVGGQNGKFLNIQGLLYKYDKDPALIARDGQRLVSLLRLSNDLHPETEKFFRHTIRNLR</sequence>
<reference evidence="1 2" key="1">
    <citation type="submission" date="2019-12" db="EMBL/GenBank/DDBJ databases">
        <title>Genomic-based taxomic classification of the family Erythrobacteraceae.</title>
        <authorList>
            <person name="Xu L."/>
        </authorList>
    </citation>
    <scope>NUCLEOTIDE SEQUENCE [LARGE SCALE GENOMIC DNA]</scope>
    <source>
        <strain evidence="1 2">KCTC 42006</strain>
    </source>
</reference>
<dbReference type="Gene3D" id="3.40.50.720">
    <property type="entry name" value="NAD(P)-binding Rossmann-like Domain"/>
    <property type="match status" value="1"/>
</dbReference>
<evidence type="ECO:0000313" key="1">
    <source>
        <dbReference type="EMBL" id="MXO84327.1"/>
    </source>
</evidence>
<gene>
    <name evidence="1" type="ORF">GRI35_13200</name>
</gene>
<dbReference type="AlphaFoldDB" id="A0A844ZBD1"/>
<dbReference type="InterPro" id="IPR036188">
    <property type="entry name" value="FAD/NAD-bd_sf"/>
</dbReference>
<name>A0A844ZBD1_9SPHN</name>
<evidence type="ECO:0000313" key="2">
    <source>
        <dbReference type="Proteomes" id="UP000460290"/>
    </source>
</evidence>
<dbReference type="EMBL" id="WTYZ01000001">
    <property type="protein sequence ID" value="MXO84327.1"/>
    <property type="molecule type" value="Genomic_DNA"/>
</dbReference>
<dbReference type="SUPFAM" id="SSF51905">
    <property type="entry name" value="FAD/NAD(P)-binding domain"/>
    <property type="match status" value="1"/>
</dbReference>
<comment type="caution">
    <text evidence="1">The sequence shown here is derived from an EMBL/GenBank/DDBJ whole genome shotgun (WGS) entry which is preliminary data.</text>
</comment>